<gene>
    <name evidence="1" type="ORF">GGD56_001280</name>
</gene>
<keyword evidence="2" id="KW-1185">Reference proteome</keyword>
<dbReference type="Proteomes" id="UP000551353">
    <property type="component" value="Unassembled WGS sequence"/>
</dbReference>
<reference evidence="1 2" key="1">
    <citation type="submission" date="2020-08" db="EMBL/GenBank/DDBJ databases">
        <title>Genomic Encyclopedia of Type Strains, Phase IV (KMG-V): Genome sequencing to study the core and pangenomes of soil and plant-associated prokaryotes.</title>
        <authorList>
            <person name="Whitman W."/>
        </authorList>
    </citation>
    <scope>NUCLEOTIDE SEQUENCE [LARGE SCALE GENOMIC DNA]</scope>
    <source>
        <strain evidence="1 2">SEMIA 4087</strain>
    </source>
</reference>
<proteinExistence type="predicted"/>
<dbReference type="RefSeq" id="WP_145611730.1">
    <property type="nucleotide sequence ID" value="NZ_JACIFX010000001.1"/>
</dbReference>
<evidence type="ECO:0000313" key="2">
    <source>
        <dbReference type="Proteomes" id="UP000551353"/>
    </source>
</evidence>
<protein>
    <submittedName>
        <fullName evidence="1">Uncharacterized protein</fullName>
    </submittedName>
</protein>
<dbReference type="EMBL" id="JACIFX010000001">
    <property type="protein sequence ID" value="MBB4227460.1"/>
    <property type="molecule type" value="Genomic_DNA"/>
</dbReference>
<name>A0ABR6IHW6_9HYPH</name>
<sequence>MAVASIVSVIFRGAISGYAAKAGKHPLTLKPIAMLRKTKGNTIDRYLSKRTRPWQSKRRAICLPCAAHGRHAGAADILRSMPNEHAGSAHWRMSSLRAADREMHRDRRPSEVDRRGWHRHKLRAFRQVAQFPSQ</sequence>
<evidence type="ECO:0000313" key="1">
    <source>
        <dbReference type="EMBL" id="MBB4227460.1"/>
    </source>
</evidence>
<accession>A0ABR6IHW6</accession>
<organism evidence="1 2">
    <name type="scientific">Rhizobium mongolense</name>
    <dbReference type="NCBI Taxonomy" id="57676"/>
    <lineage>
        <taxon>Bacteria</taxon>
        <taxon>Pseudomonadati</taxon>
        <taxon>Pseudomonadota</taxon>
        <taxon>Alphaproteobacteria</taxon>
        <taxon>Hyphomicrobiales</taxon>
        <taxon>Rhizobiaceae</taxon>
        <taxon>Rhizobium/Agrobacterium group</taxon>
        <taxon>Rhizobium</taxon>
    </lineage>
</organism>
<comment type="caution">
    <text evidence="1">The sequence shown here is derived from an EMBL/GenBank/DDBJ whole genome shotgun (WGS) entry which is preliminary data.</text>
</comment>